<evidence type="ECO:0000313" key="1">
    <source>
        <dbReference type="EMBL" id="KAK3060989.1"/>
    </source>
</evidence>
<feature type="non-terminal residue" evidence="1">
    <location>
        <position position="1"/>
    </location>
</feature>
<comment type="caution">
    <text evidence="1">The sequence shown here is derived from an EMBL/GenBank/DDBJ whole genome shotgun (WGS) entry which is preliminary data.</text>
</comment>
<organism evidence="1 2">
    <name type="scientific">Coniosporium uncinatum</name>
    <dbReference type="NCBI Taxonomy" id="93489"/>
    <lineage>
        <taxon>Eukaryota</taxon>
        <taxon>Fungi</taxon>
        <taxon>Dikarya</taxon>
        <taxon>Ascomycota</taxon>
        <taxon>Pezizomycotina</taxon>
        <taxon>Dothideomycetes</taxon>
        <taxon>Dothideomycetes incertae sedis</taxon>
        <taxon>Coniosporium</taxon>
    </lineage>
</organism>
<reference evidence="1" key="1">
    <citation type="submission" date="2024-09" db="EMBL/GenBank/DDBJ databases">
        <title>Black Yeasts Isolated from many extreme environments.</title>
        <authorList>
            <person name="Coleine C."/>
            <person name="Stajich J.E."/>
            <person name="Selbmann L."/>
        </authorList>
    </citation>
    <scope>NUCLEOTIDE SEQUENCE</scope>
    <source>
        <strain evidence="1">CCFEE 5737</strain>
    </source>
</reference>
<dbReference type="Proteomes" id="UP001186974">
    <property type="component" value="Unassembled WGS sequence"/>
</dbReference>
<dbReference type="EMBL" id="JAWDJW010008147">
    <property type="protein sequence ID" value="KAK3060989.1"/>
    <property type="molecule type" value="Genomic_DNA"/>
</dbReference>
<name>A0ACC3D2R1_9PEZI</name>
<sequence length="182" mass="20481">LSFDLWYIFLGFFLICIIEGDRIENVNDYAFTQFSILFEIISAYGTVGLSLGYPGINASFSAEFRTLSKLIIIAMQIRGRHRGLPYALDRAILLPSETLHKKEQEEAERRRMARRNSQLSQMMMNNDGANADTSVEADVALAQKRTNSTFQNIKGRGLGLSRVVSGAFTTGPSKHRKRRLSV</sequence>
<keyword evidence="2" id="KW-1185">Reference proteome</keyword>
<proteinExistence type="predicted"/>
<protein>
    <submittedName>
        <fullName evidence="1">Uncharacterized protein</fullName>
    </submittedName>
</protein>
<accession>A0ACC3D2R1</accession>
<evidence type="ECO:0000313" key="2">
    <source>
        <dbReference type="Proteomes" id="UP001186974"/>
    </source>
</evidence>
<gene>
    <name evidence="1" type="ORF">LTS18_007261</name>
</gene>